<keyword evidence="6" id="KW-1185">Reference proteome</keyword>
<dbReference type="SUPFAM" id="SSF51735">
    <property type="entry name" value="NAD(P)-binding Rossmann-fold domains"/>
    <property type="match status" value="1"/>
</dbReference>
<dbReference type="Gene3D" id="3.40.50.720">
    <property type="entry name" value="NAD(P)-binding Rossmann-like Domain"/>
    <property type="match status" value="1"/>
</dbReference>
<evidence type="ECO:0000313" key="5">
    <source>
        <dbReference type="EMBL" id="SNS52179.1"/>
    </source>
</evidence>
<evidence type="ECO:0000313" key="6">
    <source>
        <dbReference type="Proteomes" id="UP000198327"/>
    </source>
</evidence>
<dbReference type="InterPro" id="IPR057326">
    <property type="entry name" value="KR_dom"/>
</dbReference>
<dbReference type="PRINTS" id="PR00081">
    <property type="entry name" value="GDHRDH"/>
</dbReference>
<dbReference type="InterPro" id="IPR002347">
    <property type="entry name" value="SDR_fam"/>
</dbReference>
<reference evidence="6" key="1">
    <citation type="submission" date="2017-06" db="EMBL/GenBank/DDBJ databases">
        <authorList>
            <person name="Varghese N."/>
            <person name="Submissions S."/>
        </authorList>
    </citation>
    <scope>NUCLEOTIDE SEQUENCE [LARGE SCALE GENOMIC DNA]</scope>
    <source>
        <strain evidence="6">JCM 23211</strain>
    </source>
</reference>
<dbReference type="RefSeq" id="WP_089244157.1">
    <property type="nucleotide sequence ID" value="NZ_FZOW01000003.1"/>
</dbReference>
<protein>
    <submittedName>
        <fullName evidence="5">NAD(P)-dependent dehydrogenase, short-chain alcohol dehydrogenase family</fullName>
    </submittedName>
</protein>
<comment type="similarity">
    <text evidence="1 3">Belongs to the short-chain dehydrogenases/reductases (SDR) family.</text>
</comment>
<dbReference type="PANTHER" id="PTHR45024">
    <property type="entry name" value="DEHYDROGENASES, SHORT CHAIN"/>
    <property type="match status" value="1"/>
</dbReference>
<feature type="domain" description="Ketoreductase" evidence="4">
    <location>
        <begin position="8"/>
        <end position="210"/>
    </location>
</feature>
<dbReference type="FunFam" id="3.40.50.720:FF:000446">
    <property type="entry name" value="Short chain dehydrogenase"/>
    <property type="match status" value="1"/>
</dbReference>
<proteinExistence type="inferred from homology"/>
<dbReference type="PANTHER" id="PTHR45024:SF2">
    <property type="entry name" value="SCP2 DOMAIN-CONTAINING PROTEIN"/>
    <property type="match status" value="1"/>
</dbReference>
<dbReference type="SMART" id="SM00822">
    <property type="entry name" value="PKS_KR"/>
    <property type="match status" value="1"/>
</dbReference>
<sequence>MSGICEGRIVVVTGAGRGIGRGHSLEFAREGAIVVVNDIGADVDGSGSADGPAGEVVDLIRAAGGEARVDGTDVSDEDGARRLIESTVEHYGDLHVLVNNAGILRDRMITNMTAAEWDDVIRVHLRGTFMPMHHASRYWKEQSKSGAAVNARVINTTSSSGIYGNVGQGNYGAAKAGIASLSIIASMELARYGVTVNAVAPAALTRMTENLGGNVGREAPAEGDFDASAADNIAPLVVWLGSEESRDITGRVFNVRGGHISVAEGWSAGPSFDKGARWAPGELGEVVPRLVAEAAGNAKMNGLVPEKVS</sequence>
<dbReference type="PROSITE" id="PS00061">
    <property type="entry name" value="ADH_SHORT"/>
    <property type="match status" value="1"/>
</dbReference>
<keyword evidence="2" id="KW-0560">Oxidoreductase</keyword>
<organism evidence="5 6">
    <name type="scientific">Rhodococcoides kyotonense</name>
    <dbReference type="NCBI Taxonomy" id="398843"/>
    <lineage>
        <taxon>Bacteria</taxon>
        <taxon>Bacillati</taxon>
        <taxon>Actinomycetota</taxon>
        <taxon>Actinomycetes</taxon>
        <taxon>Mycobacteriales</taxon>
        <taxon>Nocardiaceae</taxon>
        <taxon>Rhodococcoides</taxon>
    </lineage>
</organism>
<evidence type="ECO:0000256" key="3">
    <source>
        <dbReference type="RuleBase" id="RU000363"/>
    </source>
</evidence>
<dbReference type="InterPro" id="IPR036291">
    <property type="entry name" value="NAD(P)-bd_dom_sf"/>
</dbReference>
<gene>
    <name evidence="5" type="ORF">SAMN05421642_103126</name>
</gene>
<dbReference type="PRINTS" id="PR00080">
    <property type="entry name" value="SDRFAMILY"/>
</dbReference>
<evidence type="ECO:0000256" key="1">
    <source>
        <dbReference type="ARBA" id="ARBA00006484"/>
    </source>
</evidence>
<dbReference type="EMBL" id="FZOW01000003">
    <property type="protein sequence ID" value="SNS52179.1"/>
    <property type="molecule type" value="Genomic_DNA"/>
</dbReference>
<dbReference type="OrthoDB" id="9808187at2"/>
<dbReference type="Proteomes" id="UP000198327">
    <property type="component" value="Unassembled WGS sequence"/>
</dbReference>
<dbReference type="AlphaFoldDB" id="A0A239F5K9"/>
<dbReference type="Pfam" id="PF00106">
    <property type="entry name" value="adh_short"/>
    <property type="match status" value="1"/>
</dbReference>
<dbReference type="InterPro" id="IPR051687">
    <property type="entry name" value="Peroxisomal_Beta-Oxidation"/>
</dbReference>
<dbReference type="NCBIfam" id="NF005861">
    <property type="entry name" value="PRK07791.1"/>
    <property type="match status" value="1"/>
</dbReference>
<accession>A0A239F5K9</accession>
<dbReference type="InterPro" id="IPR020904">
    <property type="entry name" value="Sc_DH/Rdtase_CS"/>
</dbReference>
<name>A0A239F5K9_9NOCA</name>
<evidence type="ECO:0000259" key="4">
    <source>
        <dbReference type="SMART" id="SM00822"/>
    </source>
</evidence>
<dbReference type="GO" id="GO:0016491">
    <property type="term" value="F:oxidoreductase activity"/>
    <property type="evidence" value="ECO:0007669"/>
    <property type="project" value="UniProtKB-KW"/>
</dbReference>
<evidence type="ECO:0000256" key="2">
    <source>
        <dbReference type="ARBA" id="ARBA00023002"/>
    </source>
</evidence>